<evidence type="ECO:0000313" key="8">
    <source>
        <dbReference type="EMBL" id="GAA1709833.1"/>
    </source>
</evidence>
<dbReference type="Proteomes" id="UP001500383">
    <property type="component" value="Unassembled WGS sequence"/>
</dbReference>
<name>A0ABP4UQL6_9ACTN</name>
<dbReference type="InterPro" id="IPR013525">
    <property type="entry name" value="ABC2_TM"/>
</dbReference>
<feature type="domain" description="ABC transmembrane type-2" evidence="7">
    <location>
        <begin position="45"/>
        <end position="274"/>
    </location>
</feature>
<dbReference type="PANTHER" id="PTHR43229:SF2">
    <property type="entry name" value="NODULATION PROTEIN J"/>
    <property type="match status" value="1"/>
</dbReference>
<evidence type="ECO:0000256" key="4">
    <source>
        <dbReference type="ARBA" id="ARBA00023136"/>
    </source>
</evidence>
<evidence type="ECO:0000256" key="6">
    <source>
        <dbReference type="RuleBase" id="RU361157"/>
    </source>
</evidence>
<keyword evidence="9" id="KW-1185">Reference proteome</keyword>
<organism evidence="8 9">
    <name type="scientific">Dietzia cercidiphylli</name>
    <dbReference type="NCBI Taxonomy" id="498199"/>
    <lineage>
        <taxon>Bacteria</taxon>
        <taxon>Bacillati</taxon>
        <taxon>Actinomycetota</taxon>
        <taxon>Actinomycetes</taxon>
        <taxon>Mycobacteriales</taxon>
        <taxon>Dietziaceae</taxon>
        <taxon>Dietzia</taxon>
    </lineage>
</organism>
<feature type="transmembrane region" description="Helical" evidence="6">
    <location>
        <begin position="83"/>
        <end position="107"/>
    </location>
</feature>
<comment type="subcellular location">
    <subcellularLocation>
        <location evidence="6">Cell membrane</location>
        <topology evidence="6">Multi-pass membrane protein</topology>
    </subcellularLocation>
    <subcellularLocation>
        <location evidence="1">Membrane</location>
        <topology evidence="1">Multi-pass membrane protein</topology>
    </subcellularLocation>
</comment>
<comment type="similarity">
    <text evidence="6">Belongs to the ABC-2 integral membrane protein family.</text>
</comment>
<evidence type="ECO:0000256" key="5">
    <source>
        <dbReference type="ARBA" id="ARBA00023251"/>
    </source>
</evidence>
<dbReference type="EMBL" id="BAAAQG010000008">
    <property type="protein sequence ID" value="GAA1709833.1"/>
    <property type="molecule type" value="Genomic_DNA"/>
</dbReference>
<dbReference type="PANTHER" id="PTHR43229">
    <property type="entry name" value="NODULATION PROTEIN J"/>
    <property type="match status" value="1"/>
</dbReference>
<keyword evidence="6" id="KW-0813">Transport</keyword>
<accession>A0ABP4UQL6</accession>
<dbReference type="Pfam" id="PF01061">
    <property type="entry name" value="ABC2_membrane"/>
    <property type="match status" value="1"/>
</dbReference>
<feature type="transmembrane region" description="Helical" evidence="6">
    <location>
        <begin position="251"/>
        <end position="272"/>
    </location>
</feature>
<dbReference type="InterPro" id="IPR047817">
    <property type="entry name" value="ABC2_TM_bact-type"/>
</dbReference>
<evidence type="ECO:0000256" key="1">
    <source>
        <dbReference type="ARBA" id="ARBA00004141"/>
    </source>
</evidence>
<keyword evidence="3 6" id="KW-1133">Transmembrane helix</keyword>
<evidence type="ECO:0000259" key="7">
    <source>
        <dbReference type="PROSITE" id="PS51012"/>
    </source>
</evidence>
<evidence type="ECO:0000256" key="2">
    <source>
        <dbReference type="ARBA" id="ARBA00022692"/>
    </source>
</evidence>
<proteinExistence type="inferred from homology"/>
<feature type="transmembrane region" description="Helical" evidence="6">
    <location>
        <begin position="128"/>
        <end position="149"/>
    </location>
</feature>
<evidence type="ECO:0000256" key="3">
    <source>
        <dbReference type="ARBA" id="ARBA00022989"/>
    </source>
</evidence>
<keyword evidence="5" id="KW-0046">Antibiotic resistance</keyword>
<feature type="transmembrane region" description="Helical" evidence="6">
    <location>
        <begin position="43"/>
        <end position="63"/>
    </location>
</feature>
<dbReference type="PIRSF" id="PIRSF006648">
    <property type="entry name" value="DrrB"/>
    <property type="match status" value="1"/>
</dbReference>
<dbReference type="InterPro" id="IPR051784">
    <property type="entry name" value="Nod_factor_ABC_transporter"/>
</dbReference>
<reference evidence="9" key="1">
    <citation type="journal article" date="2019" name="Int. J. Syst. Evol. Microbiol.">
        <title>The Global Catalogue of Microorganisms (GCM) 10K type strain sequencing project: providing services to taxonomists for standard genome sequencing and annotation.</title>
        <authorList>
            <consortium name="The Broad Institute Genomics Platform"/>
            <consortium name="The Broad Institute Genome Sequencing Center for Infectious Disease"/>
            <person name="Wu L."/>
            <person name="Ma J."/>
        </authorList>
    </citation>
    <scope>NUCLEOTIDE SEQUENCE [LARGE SCALE GENOMIC DNA]</scope>
    <source>
        <strain evidence="9">JCM 16002</strain>
    </source>
</reference>
<dbReference type="PROSITE" id="PS51012">
    <property type="entry name" value="ABC_TM2"/>
    <property type="match status" value="1"/>
</dbReference>
<evidence type="ECO:0000313" key="9">
    <source>
        <dbReference type="Proteomes" id="UP001500383"/>
    </source>
</evidence>
<gene>
    <name evidence="8" type="ORF">GCM10009831_19360</name>
</gene>
<protein>
    <recommendedName>
        <fullName evidence="6">Transport permease protein</fullName>
    </recommendedName>
</protein>
<feature type="transmembrane region" description="Helical" evidence="6">
    <location>
        <begin position="161"/>
        <end position="182"/>
    </location>
</feature>
<keyword evidence="4 6" id="KW-0472">Membrane</keyword>
<sequence length="277" mass="29549">MSVVTRDSDPARDTDPMLARATGVRAFLGLLQRDIWNTLRHELGGFLAQSLMQPLAFLFVFGLVLPEIGAVDESYATQLLPGIIALTLVLTALQNVALPLVIEFSYTKEIEDRLLAPISPLMVGVEKLVFATGRSLIAALLILPLAALILPGGVQTGGANWGVFALLLIVGGLAGASIGLVLGTSVPARRINMVFALALTPLIFTGATFYPWQLLDSLRWFQVLTLFNPLTYVSEGMRGALTSSPHLGAEWIALGLAVSTVAFAAVGLRGFIRRAVD</sequence>
<comment type="caution">
    <text evidence="8">The sequence shown here is derived from an EMBL/GenBank/DDBJ whole genome shotgun (WGS) entry which is preliminary data.</text>
</comment>
<keyword evidence="2 6" id="KW-0812">Transmembrane</keyword>
<keyword evidence="6" id="KW-1003">Cell membrane</keyword>
<dbReference type="InterPro" id="IPR000412">
    <property type="entry name" value="ABC_2_transport"/>
</dbReference>
<feature type="transmembrane region" description="Helical" evidence="6">
    <location>
        <begin position="194"/>
        <end position="212"/>
    </location>
</feature>